<keyword evidence="1" id="KW-0472">Membrane</keyword>
<comment type="caution">
    <text evidence="2">The sequence shown here is derived from an EMBL/GenBank/DDBJ whole genome shotgun (WGS) entry which is preliminary data.</text>
</comment>
<organism evidence="2 3">
    <name type="scientific">Phormidium tenue NIES-30</name>
    <dbReference type="NCBI Taxonomy" id="549789"/>
    <lineage>
        <taxon>Bacteria</taxon>
        <taxon>Bacillati</taxon>
        <taxon>Cyanobacteriota</taxon>
        <taxon>Cyanophyceae</taxon>
        <taxon>Oscillatoriophycideae</taxon>
        <taxon>Oscillatoriales</taxon>
        <taxon>Oscillatoriaceae</taxon>
        <taxon>Phormidium</taxon>
    </lineage>
</organism>
<feature type="transmembrane region" description="Helical" evidence="1">
    <location>
        <begin position="43"/>
        <end position="63"/>
    </location>
</feature>
<keyword evidence="3" id="KW-1185">Reference proteome</keyword>
<evidence type="ECO:0000256" key="1">
    <source>
        <dbReference type="SAM" id="Phobius"/>
    </source>
</evidence>
<evidence type="ECO:0000313" key="3">
    <source>
        <dbReference type="Proteomes" id="UP000185557"/>
    </source>
</evidence>
<feature type="transmembrane region" description="Helical" evidence="1">
    <location>
        <begin position="12"/>
        <end position="31"/>
    </location>
</feature>
<feature type="transmembrane region" description="Helical" evidence="1">
    <location>
        <begin position="194"/>
        <end position="212"/>
    </location>
</feature>
<reference evidence="2 3" key="1">
    <citation type="submission" date="2016-11" db="EMBL/GenBank/DDBJ databases">
        <title>Draft Genome Sequences of Nine Cyanobacterial Strains from Diverse Habitats.</title>
        <authorList>
            <person name="Zhu T."/>
            <person name="Hou S."/>
            <person name="Lu X."/>
            <person name="Hess W.R."/>
        </authorList>
    </citation>
    <scope>NUCLEOTIDE SEQUENCE [LARGE SCALE GENOMIC DNA]</scope>
    <source>
        <strain evidence="2 3">NIES-30</strain>
    </source>
</reference>
<gene>
    <name evidence="2" type="ORF">NIES30_08750</name>
</gene>
<dbReference type="AlphaFoldDB" id="A0A1U7J6K2"/>
<name>A0A1U7J6K2_9CYAN</name>
<dbReference type="OrthoDB" id="572000at2"/>
<keyword evidence="1" id="KW-0812">Transmembrane</keyword>
<feature type="transmembrane region" description="Helical" evidence="1">
    <location>
        <begin position="168"/>
        <end position="188"/>
    </location>
</feature>
<accession>A0A1U7J6K2</accession>
<evidence type="ECO:0000313" key="2">
    <source>
        <dbReference type="EMBL" id="OKH48631.1"/>
    </source>
</evidence>
<protein>
    <submittedName>
        <fullName evidence="2">Uncharacterized protein</fullName>
    </submittedName>
</protein>
<proteinExistence type="predicted"/>
<dbReference type="EMBL" id="MRCG01000005">
    <property type="protein sequence ID" value="OKH48631.1"/>
    <property type="molecule type" value="Genomic_DNA"/>
</dbReference>
<dbReference type="STRING" id="549789.NIES30_08750"/>
<dbReference type="RefSeq" id="WP_073608043.1">
    <property type="nucleotide sequence ID" value="NZ_MRCG01000005.1"/>
</dbReference>
<sequence>MDLFKFALGPYEFFAAILGGVPLVLAIFLLYNPAINVQDFAGLIQASVSLQVVIALAFVSYLLGGLAQSVTWKFFLALCNVFDRDLHYFPTEILLNRGEWLQGIAKDVDPKTLDFESRLLLLLHDKVGMPKTMNHLYSRVCSYLKENNRPSLVTADLYQATHIMYRNISFGLLILGGVFLVNILRVGAISLEQVALFFGALALSYIAFIRSVSFKRWHSREVLLGFYFAACNERSP</sequence>
<dbReference type="Proteomes" id="UP000185557">
    <property type="component" value="Unassembled WGS sequence"/>
</dbReference>
<keyword evidence="1" id="KW-1133">Transmembrane helix</keyword>